<evidence type="ECO:0000313" key="2">
    <source>
        <dbReference type="EMBL" id="CAL1413663.1"/>
    </source>
</evidence>
<dbReference type="InterPro" id="IPR026960">
    <property type="entry name" value="RVT-Znf"/>
</dbReference>
<evidence type="ECO:0000259" key="1">
    <source>
        <dbReference type="Pfam" id="PF13966"/>
    </source>
</evidence>
<name>A0AAV2GVN0_9ROSI</name>
<dbReference type="AlphaFoldDB" id="A0AAV2GVN0"/>
<proteinExistence type="predicted"/>
<reference evidence="2 3" key="1">
    <citation type="submission" date="2024-04" db="EMBL/GenBank/DDBJ databases">
        <authorList>
            <person name="Fracassetti M."/>
        </authorList>
    </citation>
    <scope>NUCLEOTIDE SEQUENCE [LARGE SCALE GENOMIC DNA]</scope>
</reference>
<dbReference type="PANTHER" id="PTHR36617">
    <property type="entry name" value="PROTEIN, PUTATIVE-RELATED"/>
    <property type="match status" value="1"/>
</dbReference>
<gene>
    <name evidence="2" type="ORF">LTRI10_LOCUS52877</name>
</gene>
<keyword evidence="3" id="KW-1185">Reference proteome</keyword>
<evidence type="ECO:0000313" key="3">
    <source>
        <dbReference type="Proteomes" id="UP001497516"/>
    </source>
</evidence>
<feature type="domain" description="Reverse transcriptase zinc-binding" evidence="1">
    <location>
        <begin position="151"/>
        <end position="236"/>
    </location>
</feature>
<dbReference type="Pfam" id="PF13966">
    <property type="entry name" value="zf-RVT"/>
    <property type="match status" value="1"/>
</dbReference>
<sequence>MLAKGSWRLVTDDHTLWTEVIKNKYARSRDGLEILTKAKGSSFAWRNFASVLDVVKKCYVFNISNGRRAKFWTDPWVLQVPLAELAITKIDADKLHSRVADYWDADQGWKVEEFESVMPSSIITKIRAVMVDPLAAEDDRPIWNLTSTGKFTASSACRSLVPQSSDQQTIWQKVWKLQVPERVRMFIWMTMKGKLTTNAIRKYRHLTHDDSCPECEGLPETHLHCLRDCEITKRVWRNVVPSESQSEFFNCNYETWVMSNVANDSQGNGRGNWASYFILVLWYI</sequence>
<accession>A0AAV2GVN0</accession>
<dbReference type="EMBL" id="OZ034822">
    <property type="protein sequence ID" value="CAL1413663.1"/>
    <property type="molecule type" value="Genomic_DNA"/>
</dbReference>
<organism evidence="2 3">
    <name type="scientific">Linum trigynum</name>
    <dbReference type="NCBI Taxonomy" id="586398"/>
    <lineage>
        <taxon>Eukaryota</taxon>
        <taxon>Viridiplantae</taxon>
        <taxon>Streptophyta</taxon>
        <taxon>Embryophyta</taxon>
        <taxon>Tracheophyta</taxon>
        <taxon>Spermatophyta</taxon>
        <taxon>Magnoliopsida</taxon>
        <taxon>eudicotyledons</taxon>
        <taxon>Gunneridae</taxon>
        <taxon>Pentapetalae</taxon>
        <taxon>rosids</taxon>
        <taxon>fabids</taxon>
        <taxon>Malpighiales</taxon>
        <taxon>Linaceae</taxon>
        <taxon>Linum</taxon>
    </lineage>
</organism>
<protein>
    <recommendedName>
        <fullName evidence="1">Reverse transcriptase zinc-binding domain-containing protein</fullName>
    </recommendedName>
</protein>
<dbReference type="PANTHER" id="PTHR36617:SF15">
    <property type="entry name" value="REVERSE TRANSCRIPTASE ZINC-BINDING DOMAIN-CONTAINING PROTEIN"/>
    <property type="match status" value="1"/>
</dbReference>
<dbReference type="Proteomes" id="UP001497516">
    <property type="component" value="Chromosome 9"/>
</dbReference>